<dbReference type="AlphaFoldDB" id="A0AAD5PEF3"/>
<comment type="caution">
    <text evidence="1">The sequence shown here is derived from an EMBL/GenBank/DDBJ whole genome shotgun (WGS) entry which is preliminary data.</text>
</comment>
<gene>
    <name evidence="1" type="ORF">BDA99DRAFT_510260</name>
</gene>
<organism evidence="1 2">
    <name type="scientific">Phascolomyces articulosus</name>
    <dbReference type="NCBI Taxonomy" id="60185"/>
    <lineage>
        <taxon>Eukaryota</taxon>
        <taxon>Fungi</taxon>
        <taxon>Fungi incertae sedis</taxon>
        <taxon>Mucoromycota</taxon>
        <taxon>Mucoromycotina</taxon>
        <taxon>Mucoromycetes</taxon>
        <taxon>Mucorales</taxon>
        <taxon>Lichtheimiaceae</taxon>
        <taxon>Phascolomyces</taxon>
    </lineage>
</organism>
<keyword evidence="2" id="KW-1185">Reference proteome</keyword>
<proteinExistence type="predicted"/>
<dbReference type="SUPFAM" id="SSF117070">
    <property type="entry name" value="LEA14-like"/>
    <property type="match status" value="1"/>
</dbReference>
<evidence type="ECO:0008006" key="3">
    <source>
        <dbReference type="Google" id="ProtNLM"/>
    </source>
</evidence>
<reference evidence="1" key="1">
    <citation type="journal article" date="2022" name="IScience">
        <title>Evolution of zygomycete secretomes and the origins of terrestrial fungal ecologies.</title>
        <authorList>
            <person name="Chang Y."/>
            <person name="Wang Y."/>
            <person name="Mondo S."/>
            <person name="Ahrendt S."/>
            <person name="Andreopoulos W."/>
            <person name="Barry K."/>
            <person name="Beard J."/>
            <person name="Benny G.L."/>
            <person name="Blankenship S."/>
            <person name="Bonito G."/>
            <person name="Cuomo C."/>
            <person name="Desiro A."/>
            <person name="Gervers K.A."/>
            <person name="Hundley H."/>
            <person name="Kuo A."/>
            <person name="LaButti K."/>
            <person name="Lang B.F."/>
            <person name="Lipzen A."/>
            <person name="O'Donnell K."/>
            <person name="Pangilinan J."/>
            <person name="Reynolds N."/>
            <person name="Sandor L."/>
            <person name="Smith M.E."/>
            <person name="Tsang A."/>
            <person name="Grigoriev I.V."/>
            <person name="Stajich J.E."/>
            <person name="Spatafora J.W."/>
        </authorList>
    </citation>
    <scope>NUCLEOTIDE SEQUENCE</scope>
    <source>
        <strain evidence="1">RSA 2281</strain>
    </source>
</reference>
<accession>A0AAD5PEF3</accession>
<evidence type="ECO:0000313" key="2">
    <source>
        <dbReference type="Proteomes" id="UP001209540"/>
    </source>
</evidence>
<protein>
    <recommendedName>
        <fullName evidence="3">Late embryogenesis abundant protein LEA-2 subgroup domain-containing protein</fullName>
    </recommendedName>
</protein>
<name>A0AAD5PEF3_9FUNG</name>
<dbReference type="EMBL" id="JAIXMP010000013">
    <property type="protein sequence ID" value="KAI9263455.1"/>
    <property type="molecule type" value="Genomic_DNA"/>
</dbReference>
<evidence type="ECO:0000313" key="1">
    <source>
        <dbReference type="EMBL" id="KAI9263455.1"/>
    </source>
</evidence>
<dbReference type="Proteomes" id="UP001209540">
    <property type="component" value="Unassembled WGS sequence"/>
</dbReference>
<reference evidence="1" key="2">
    <citation type="submission" date="2023-02" db="EMBL/GenBank/DDBJ databases">
        <authorList>
            <consortium name="DOE Joint Genome Institute"/>
            <person name="Mondo S.J."/>
            <person name="Chang Y."/>
            <person name="Wang Y."/>
            <person name="Ahrendt S."/>
            <person name="Andreopoulos W."/>
            <person name="Barry K."/>
            <person name="Beard J."/>
            <person name="Benny G.L."/>
            <person name="Blankenship S."/>
            <person name="Bonito G."/>
            <person name="Cuomo C."/>
            <person name="Desiro A."/>
            <person name="Gervers K.A."/>
            <person name="Hundley H."/>
            <person name="Kuo A."/>
            <person name="LaButti K."/>
            <person name="Lang B.F."/>
            <person name="Lipzen A."/>
            <person name="O'Donnell K."/>
            <person name="Pangilinan J."/>
            <person name="Reynolds N."/>
            <person name="Sandor L."/>
            <person name="Smith M.W."/>
            <person name="Tsang A."/>
            <person name="Grigoriev I.V."/>
            <person name="Stajich J.E."/>
            <person name="Spatafora J.W."/>
        </authorList>
    </citation>
    <scope>NUCLEOTIDE SEQUENCE</scope>
    <source>
        <strain evidence="1">RSA 2281</strain>
    </source>
</reference>
<sequence>MIIIILAIVAGVLASMFKVPTIEMNGVTDDPTGLPRFQRQGAQFNENLAFTINLGLQFGINNPNVETLTLASVDAIAFYPTAQTTPIADGSIKDIYINRFGFTNFTFPIHLHYNNTADPNYTMLRDIHQRCSNGQDLIVNADINPVVSLIGIHIPIPTIHHTVNFACPIPAGELPQAVLPL</sequence>